<evidence type="ECO:0000256" key="1">
    <source>
        <dbReference type="SAM" id="MobiDB-lite"/>
    </source>
</evidence>
<evidence type="ECO:0000313" key="2">
    <source>
        <dbReference type="EMBL" id="GLS72092.1"/>
    </source>
</evidence>
<dbReference type="RefSeq" id="WP_192711344.1">
    <property type="nucleotide sequence ID" value="NZ_BPQZ01000047.1"/>
</dbReference>
<protein>
    <submittedName>
        <fullName evidence="2">Uncharacterized protein</fullName>
    </submittedName>
</protein>
<dbReference type="AlphaFoldDB" id="A0AA37TL76"/>
<dbReference type="Proteomes" id="UP001157440">
    <property type="component" value="Unassembled WGS sequence"/>
</dbReference>
<keyword evidence="3" id="KW-1185">Reference proteome</keyword>
<accession>A0AA37TL76</accession>
<name>A0AA37TL76_9HYPH</name>
<organism evidence="2 3">
    <name type="scientific">Methylobacterium tardum</name>
    <dbReference type="NCBI Taxonomy" id="374432"/>
    <lineage>
        <taxon>Bacteria</taxon>
        <taxon>Pseudomonadati</taxon>
        <taxon>Pseudomonadota</taxon>
        <taxon>Alphaproteobacteria</taxon>
        <taxon>Hyphomicrobiales</taxon>
        <taxon>Methylobacteriaceae</taxon>
        <taxon>Methylobacterium</taxon>
    </lineage>
</organism>
<feature type="region of interest" description="Disordered" evidence="1">
    <location>
        <begin position="74"/>
        <end position="101"/>
    </location>
</feature>
<sequence length="101" mass="10550">MTVLLRAALVIGVLSYLALLRNGADPAAEARKAAGALPSAQAVLPAALDAVPSETRERAVRAVLARGLMAELSRRAAEPPASTDTLEAADRQPAWRGIEPR</sequence>
<gene>
    <name evidence="2" type="ORF">GCM10007890_41050</name>
</gene>
<evidence type="ECO:0000313" key="3">
    <source>
        <dbReference type="Proteomes" id="UP001157440"/>
    </source>
</evidence>
<reference evidence="3" key="1">
    <citation type="journal article" date="2019" name="Int. J. Syst. Evol. Microbiol.">
        <title>The Global Catalogue of Microorganisms (GCM) 10K type strain sequencing project: providing services to taxonomists for standard genome sequencing and annotation.</title>
        <authorList>
            <consortium name="The Broad Institute Genomics Platform"/>
            <consortium name="The Broad Institute Genome Sequencing Center for Infectious Disease"/>
            <person name="Wu L."/>
            <person name="Ma J."/>
        </authorList>
    </citation>
    <scope>NUCLEOTIDE SEQUENCE [LARGE SCALE GENOMIC DNA]</scope>
    <source>
        <strain evidence="3">NBRC 103632</strain>
    </source>
</reference>
<dbReference type="EMBL" id="BSPL01000020">
    <property type="protein sequence ID" value="GLS72092.1"/>
    <property type="molecule type" value="Genomic_DNA"/>
</dbReference>
<proteinExistence type="predicted"/>
<comment type="caution">
    <text evidence="2">The sequence shown here is derived from an EMBL/GenBank/DDBJ whole genome shotgun (WGS) entry which is preliminary data.</text>
</comment>